<protein>
    <submittedName>
        <fullName evidence="3">BHLH domain-containing protein</fullName>
    </submittedName>
</protein>
<dbReference type="Pfam" id="PF00010">
    <property type="entry name" value="HLH"/>
    <property type="match status" value="1"/>
</dbReference>
<feature type="domain" description="BHLH" evidence="2">
    <location>
        <begin position="70"/>
        <end position="103"/>
    </location>
</feature>
<dbReference type="SUPFAM" id="SSF47459">
    <property type="entry name" value="HLH, helix-loop-helix DNA-binding domain"/>
    <property type="match status" value="1"/>
</dbReference>
<organism evidence="3 4">
    <name type="scientific">Onchocerca volvulus</name>
    <dbReference type="NCBI Taxonomy" id="6282"/>
    <lineage>
        <taxon>Eukaryota</taxon>
        <taxon>Metazoa</taxon>
        <taxon>Ecdysozoa</taxon>
        <taxon>Nematoda</taxon>
        <taxon>Chromadorea</taxon>
        <taxon>Rhabditida</taxon>
        <taxon>Spirurina</taxon>
        <taxon>Spiruromorpha</taxon>
        <taxon>Filarioidea</taxon>
        <taxon>Onchocercidae</taxon>
        <taxon>Onchocerca</taxon>
    </lineage>
</organism>
<dbReference type="PROSITE" id="PS50888">
    <property type="entry name" value="BHLH"/>
    <property type="match status" value="1"/>
</dbReference>
<feature type="region of interest" description="Disordered" evidence="1">
    <location>
        <begin position="34"/>
        <end position="63"/>
    </location>
</feature>
<dbReference type="EMBL" id="CMVM020000331">
    <property type="status" value="NOT_ANNOTATED_CDS"/>
    <property type="molecule type" value="Genomic_DNA"/>
</dbReference>
<evidence type="ECO:0000313" key="3">
    <source>
        <dbReference type="EnsemblMetazoa" id="OVOC10332.1"/>
    </source>
</evidence>
<dbReference type="InterPro" id="IPR011598">
    <property type="entry name" value="bHLH_dom"/>
</dbReference>
<dbReference type="Proteomes" id="UP000024404">
    <property type="component" value="Unassembled WGS sequence"/>
</dbReference>
<reference evidence="3" key="2">
    <citation type="submission" date="2022-06" db="UniProtKB">
        <authorList>
            <consortium name="EnsemblMetazoa"/>
        </authorList>
    </citation>
    <scope>IDENTIFICATION</scope>
</reference>
<evidence type="ECO:0000313" key="4">
    <source>
        <dbReference type="Proteomes" id="UP000024404"/>
    </source>
</evidence>
<dbReference type="GO" id="GO:0046983">
    <property type="term" value="F:protein dimerization activity"/>
    <property type="evidence" value="ECO:0007669"/>
    <property type="project" value="InterPro"/>
</dbReference>
<dbReference type="EnsemblMetazoa" id="OVOC10332.1">
    <property type="protein sequence ID" value="OVOC10332.1"/>
    <property type="gene ID" value="WBGene00247141"/>
</dbReference>
<evidence type="ECO:0000256" key="1">
    <source>
        <dbReference type="SAM" id="MobiDB-lite"/>
    </source>
</evidence>
<proteinExistence type="predicted"/>
<keyword evidence="4" id="KW-1185">Reference proteome</keyword>
<evidence type="ECO:0000259" key="2">
    <source>
        <dbReference type="PROSITE" id="PS50888"/>
    </source>
</evidence>
<name>A0A8R1XKH6_ONCVO</name>
<reference evidence="4" key="1">
    <citation type="submission" date="2013-10" db="EMBL/GenBank/DDBJ databases">
        <title>Genome sequencing of Onchocerca volvulus.</title>
        <authorList>
            <person name="Cotton J."/>
            <person name="Tsai J."/>
            <person name="Stanley E."/>
            <person name="Tracey A."/>
            <person name="Holroyd N."/>
            <person name="Lustigman S."/>
            <person name="Berriman M."/>
        </authorList>
    </citation>
    <scope>NUCLEOTIDE SEQUENCE</scope>
</reference>
<accession>A0A8R1XKH6</accession>
<dbReference type="Gene3D" id="4.10.280.10">
    <property type="entry name" value="Helix-loop-helix DNA-binding domain"/>
    <property type="match status" value="1"/>
</dbReference>
<dbReference type="InterPro" id="IPR036638">
    <property type="entry name" value="HLH_DNA-bd_sf"/>
</dbReference>
<sequence>MNNREESHQSAFQYGRKLPSIISAARLLRLRSGSFDEEAKDEKKPNRISPFSPEARVPLPSEIDENSYGTTVWKRNERERLRVRCVNDGYERLRDHLPLTEKF</sequence>
<dbReference type="AlphaFoldDB" id="A0A8R1XKH6"/>